<evidence type="ECO:0000259" key="3">
    <source>
        <dbReference type="Pfam" id="PF04509"/>
    </source>
</evidence>
<dbReference type="PANTHER" id="PTHR43693">
    <property type="entry name" value="PROTEIN PHOSPHATASE CHEZ"/>
    <property type="match status" value="1"/>
</dbReference>
<dbReference type="RefSeq" id="WP_053936127.1">
    <property type="nucleotide sequence ID" value="NZ_LAQT01000001.1"/>
</dbReference>
<dbReference type="InterPro" id="IPR028976">
    <property type="entry name" value="CheC-like_sf"/>
</dbReference>
<protein>
    <submittedName>
        <fullName evidence="4">CheY-P phosphatase CheC</fullName>
        <ecNumber evidence="4">3.-.-.-</ecNumber>
    </submittedName>
</protein>
<dbReference type="EMBL" id="LAQT01000001">
    <property type="protein sequence ID" value="KPC55439.1"/>
    <property type="molecule type" value="Genomic_DNA"/>
</dbReference>
<dbReference type="Gene3D" id="3.40.1550.10">
    <property type="entry name" value="CheC-like"/>
    <property type="match status" value="1"/>
</dbReference>
<dbReference type="Proteomes" id="UP000037939">
    <property type="component" value="Unassembled WGS sequence"/>
</dbReference>
<gene>
    <name evidence="4" type="primary">cheC_2</name>
    <name evidence="4" type="ORF">WG78_02240</name>
</gene>
<dbReference type="InterPro" id="IPR007597">
    <property type="entry name" value="CheC"/>
</dbReference>
<name>A0A0N0GRH7_9NEIS</name>
<feature type="domain" description="CheC-like protein" evidence="3">
    <location>
        <begin position="11"/>
        <end position="47"/>
    </location>
</feature>
<dbReference type="AlphaFoldDB" id="A0A0N0GRH7"/>
<keyword evidence="1" id="KW-0145">Chemotaxis</keyword>
<dbReference type="PANTHER" id="PTHR43693:SF1">
    <property type="entry name" value="PROTEIN PHOSPHATASE CHEZ"/>
    <property type="match status" value="1"/>
</dbReference>
<keyword evidence="5" id="KW-1185">Reference proteome</keyword>
<dbReference type="GO" id="GO:0006935">
    <property type="term" value="P:chemotaxis"/>
    <property type="evidence" value="ECO:0007669"/>
    <property type="project" value="UniProtKB-KW"/>
</dbReference>
<reference evidence="4 5" key="1">
    <citation type="submission" date="2015-07" db="EMBL/GenBank/DDBJ databases">
        <title>Draft genome sequence of the Amantichitinum ursilacus IGB-41, a new chitin-degrading bacterium.</title>
        <authorList>
            <person name="Kirstahler P."/>
            <person name="Guenther M."/>
            <person name="Grumaz C."/>
            <person name="Rupp S."/>
            <person name="Zibek S."/>
            <person name="Sohn K."/>
        </authorList>
    </citation>
    <scope>NUCLEOTIDE SEQUENCE [LARGE SCALE GENOMIC DNA]</scope>
    <source>
        <strain evidence="4 5">IGB-41</strain>
    </source>
</reference>
<dbReference type="CDD" id="cd17910">
    <property type="entry name" value="CheC_ClassII"/>
    <property type="match status" value="1"/>
</dbReference>
<evidence type="ECO:0000256" key="2">
    <source>
        <dbReference type="ARBA" id="ARBA00022801"/>
    </source>
</evidence>
<accession>A0A0N0GRH7</accession>
<dbReference type="STRING" id="857265.WG78_02240"/>
<sequence>MTAELLLSEDQRDALQEVTNIAMGQAGARLAQILDTFVHLSVPRINITGSAQITQAIEHMVGSGASITAIRQSFGGTLHGEAMVVYDELGCRNLADLMGYEDDMGQAQERELLLDVGNVLVGACLNGVADLLNATLSFSAPTLIAENAGVDRLINTQQLTWNYALLVEVRFTLEIRDFTCHLLTLMPEESIIQLKNALDTFMDNL</sequence>
<evidence type="ECO:0000313" key="4">
    <source>
        <dbReference type="EMBL" id="KPC55439.1"/>
    </source>
</evidence>
<keyword evidence="2 4" id="KW-0378">Hydrolase</keyword>
<dbReference type="InterPro" id="IPR050992">
    <property type="entry name" value="CheZ_family_phosphatases"/>
</dbReference>
<proteinExistence type="predicted"/>
<dbReference type="Pfam" id="PF04509">
    <property type="entry name" value="CheC"/>
    <property type="match status" value="1"/>
</dbReference>
<evidence type="ECO:0000256" key="1">
    <source>
        <dbReference type="ARBA" id="ARBA00022500"/>
    </source>
</evidence>
<dbReference type="OrthoDB" id="281471at2"/>
<dbReference type="SUPFAM" id="SSF103039">
    <property type="entry name" value="CheC-like"/>
    <property type="match status" value="1"/>
</dbReference>
<organism evidence="4 5">
    <name type="scientific">Amantichitinum ursilacus</name>
    <dbReference type="NCBI Taxonomy" id="857265"/>
    <lineage>
        <taxon>Bacteria</taxon>
        <taxon>Pseudomonadati</taxon>
        <taxon>Pseudomonadota</taxon>
        <taxon>Betaproteobacteria</taxon>
        <taxon>Neisseriales</taxon>
        <taxon>Chitinibacteraceae</taxon>
        <taxon>Amantichitinum</taxon>
    </lineage>
</organism>
<dbReference type="GO" id="GO:0016787">
    <property type="term" value="F:hydrolase activity"/>
    <property type="evidence" value="ECO:0007669"/>
    <property type="project" value="UniProtKB-KW"/>
</dbReference>
<comment type="caution">
    <text evidence="4">The sequence shown here is derived from an EMBL/GenBank/DDBJ whole genome shotgun (WGS) entry which is preliminary data.</text>
</comment>
<evidence type="ECO:0000313" key="5">
    <source>
        <dbReference type="Proteomes" id="UP000037939"/>
    </source>
</evidence>
<dbReference type="EC" id="3.-.-.-" evidence="4"/>